<sequence length="297" mass="33481">MLDAALLLIAHYAAAAIFLAYARWRGRGIHGVLYGLLLGLPVAGLVLGAAVLLSSRRRPDAGEGRFADVIEMQSGGSEMLHPVDVEKETDTIPIEDALGVNDHRVRREVVLSALKMDSLDMVPLLAKAAQNEDTETSHYAVAAVMEMKRKMVAQLQKSAVAFERYPEDWETAAKAAAVLKSYLGSSLMDARMERTYRRLQIDVLDRLIELDSPNEEHYAAKIEGEMLLERFDKAREACELYLKRFPDSEQAYYLQLKLWYETRSSTQFASTMEALKRSRITVSHRTLNLIRYWNAGV</sequence>
<evidence type="ECO:0000313" key="3">
    <source>
        <dbReference type="Proteomes" id="UP000553776"/>
    </source>
</evidence>
<keyword evidence="1" id="KW-0472">Membrane</keyword>
<dbReference type="Proteomes" id="UP000553776">
    <property type="component" value="Unassembled WGS sequence"/>
</dbReference>
<gene>
    <name evidence="2" type="ORF">H7B90_08965</name>
</gene>
<reference evidence="2 3" key="1">
    <citation type="submission" date="2020-08" db="EMBL/GenBank/DDBJ databases">
        <title>Cohnella phylogeny.</title>
        <authorList>
            <person name="Dunlap C."/>
        </authorList>
    </citation>
    <scope>NUCLEOTIDE SEQUENCE [LARGE SCALE GENOMIC DNA]</scope>
    <source>
        <strain evidence="2 3">DSM 25239</strain>
    </source>
</reference>
<proteinExistence type="predicted"/>
<dbReference type="RefSeq" id="WP_185135521.1">
    <property type="nucleotide sequence ID" value="NZ_BORM01000011.1"/>
</dbReference>
<evidence type="ECO:0000256" key="1">
    <source>
        <dbReference type="SAM" id="Phobius"/>
    </source>
</evidence>
<dbReference type="AlphaFoldDB" id="A0A841TSV1"/>
<keyword evidence="3" id="KW-1185">Reference proteome</keyword>
<keyword evidence="1" id="KW-1133">Transmembrane helix</keyword>
<dbReference type="EMBL" id="JACJVR010000031">
    <property type="protein sequence ID" value="MBB6691527.1"/>
    <property type="molecule type" value="Genomic_DNA"/>
</dbReference>
<organism evidence="2 3">
    <name type="scientific">Cohnella xylanilytica</name>
    <dbReference type="NCBI Taxonomy" id="557555"/>
    <lineage>
        <taxon>Bacteria</taxon>
        <taxon>Bacillati</taxon>
        <taxon>Bacillota</taxon>
        <taxon>Bacilli</taxon>
        <taxon>Bacillales</taxon>
        <taxon>Paenibacillaceae</taxon>
        <taxon>Cohnella</taxon>
    </lineage>
</organism>
<comment type="caution">
    <text evidence="2">The sequence shown here is derived from an EMBL/GenBank/DDBJ whole genome shotgun (WGS) entry which is preliminary data.</text>
</comment>
<feature type="transmembrane region" description="Helical" evidence="1">
    <location>
        <begin position="32"/>
        <end position="53"/>
    </location>
</feature>
<evidence type="ECO:0000313" key="2">
    <source>
        <dbReference type="EMBL" id="MBB6691527.1"/>
    </source>
</evidence>
<keyword evidence="1" id="KW-0812">Transmembrane</keyword>
<accession>A0A841TSV1</accession>
<name>A0A841TSV1_9BACL</name>
<protein>
    <submittedName>
        <fullName evidence="2">Uncharacterized protein</fullName>
    </submittedName>
</protein>